<dbReference type="EMBL" id="CP041345">
    <property type="protein sequence ID" value="QKG78967.1"/>
    <property type="molecule type" value="Genomic_DNA"/>
</dbReference>
<evidence type="ECO:0000313" key="1">
    <source>
        <dbReference type="EMBL" id="QKG78967.1"/>
    </source>
</evidence>
<proteinExistence type="predicted"/>
<gene>
    <name evidence="1" type="ORF">FHG85_01345</name>
</gene>
<evidence type="ECO:0000313" key="2">
    <source>
        <dbReference type="Proteomes" id="UP000500961"/>
    </source>
</evidence>
<organism evidence="1 2">
    <name type="scientific">Tenuifilum thalassicum</name>
    <dbReference type="NCBI Taxonomy" id="2590900"/>
    <lineage>
        <taxon>Bacteria</taxon>
        <taxon>Pseudomonadati</taxon>
        <taxon>Bacteroidota</taxon>
        <taxon>Bacteroidia</taxon>
        <taxon>Bacteroidales</taxon>
        <taxon>Tenuifilaceae</taxon>
        <taxon>Tenuifilum</taxon>
    </lineage>
</organism>
<name>A0A7D3XDC1_9BACT</name>
<sequence length="145" mass="16444">MKKILFSLVLAVVGISYFNNIYAQSEEELVQICTMISGDAEYLKDFRIKLDAGDPPPVQRFPILLKKDIKYRFTVCNSKDYEGKVILQLYDNNRQLATTYIVATGKDYPYIDWVCTKTGAYHLVYSFRDGKAGMAVGLLSMVGTM</sequence>
<accession>A0A7D3XDC1</accession>
<protein>
    <submittedName>
        <fullName evidence="1">Uncharacterized protein</fullName>
    </submittedName>
</protein>
<dbReference type="Proteomes" id="UP000500961">
    <property type="component" value="Chromosome"/>
</dbReference>
<dbReference type="AlphaFoldDB" id="A0A7D3XDC1"/>
<reference evidence="1 2" key="1">
    <citation type="submission" date="2019-07" db="EMBL/GenBank/DDBJ databases">
        <title>Thalassofilum flectens gen. nov., sp. nov., a novel moderate thermophilic anaerobe from a shallow sea hot spring in Kunashir Island (Russia), representing a new family in the order Bacteroidales, and proposal of Thalassofilacea fam. nov.</title>
        <authorList>
            <person name="Kochetkova T.V."/>
            <person name="Podosokorskaya O.A."/>
            <person name="Novikov A."/>
            <person name="Elcheninov A.G."/>
            <person name="Toshchakov S.V."/>
            <person name="Kublanov I.V."/>
        </authorList>
    </citation>
    <scope>NUCLEOTIDE SEQUENCE [LARGE SCALE GENOMIC DNA]</scope>
    <source>
        <strain evidence="1 2">38-H</strain>
    </source>
</reference>
<dbReference type="RefSeq" id="WP_173072483.1">
    <property type="nucleotide sequence ID" value="NZ_CP041345.1"/>
</dbReference>
<dbReference type="KEGG" id="ttz:FHG85_01345"/>
<keyword evidence="2" id="KW-1185">Reference proteome</keyword>